<dbReference type="AlphaFoldDB" id="A0AA91TMQ3"/>
<protein>
    <recommendedName>
        <fullName evidence="4">LXG domain-containing protein</fullName>
    </recommendedName>
</protein>
<organism evidence="2 3">
    <name type="scientific">Niallia circulans</name>
    <name type="common">Bacillus circulans</name>
    <dbReference type="NCBI Taxonomy" id="1397"/>
    <lineage>
        <taxon>Bacteria</taxon>
        <taxon>Bacillati</taxon>
        <taxon>Bacillota</taxon>
        <taxon>Bacilli</taxon>
        <taxon>Bacillales</taxon>
        <taxon>Bacillaceae</taxon>
        <taxon>Niallia</taxon>
    </lineage>
</organism>
<gene>
    <name evidence="2" type="ORF">CHH57_24290</name>
</gene>
<evidence type="ECO:0000313" key="2">
    <source>
        <dbReference type="EMBL" id="PAD80583.1"/>
    </source>
</evidence>
<dbReference type="SUPFAM" id="SSF46988">
    <property type="entry name" value="Tubulin chaperone cofactor A"/>
    <property type="match status" value="1"/>
</dbReference>
<dbReference type="GO" id="GO:0048487">
    <property type="term" value="F:beta-tubulin binding"/>
    <property type="evidence" value="ECO:0007669"/>
    <property type="project" value="InterPro"/>
</dbReference>
<evidence type="ECO:0000256" key="1">
    <source>
        <dbReference type="SAM" id="Coils"/>
    </source>
</evidence>
<keyword evidence="1" id="KW-0175">Coiled coil</keyword>
<accession>A0AA91TMQ3</accession>
<dbReference type="EMBL" id="NPBQ01000151">
    <property type="protein sequence ID" value="PAD80583.1"/>
    <property type="molecule type" value="Genomic_DNA"/>
</dbReference>
<reference evidence="2 3" key="1">
    <citation type="submission" date="2017-07" db="EMBL/GenBank/DDBJ databases">
        <title>Isolation and whole genome analysis of endospore-forming bacteria from heroin.</title>
        <authorList>
            <person name="Kalinowski J."/>
            <person name="Ahrens B."/>
            <person name="Al-Dilaimi A."/>
            <person name="Winkler A."/>
            <person name="Wibberg D."/>
            <person name="Schleenbecker U."/>
            <person name="Ruckert C."/>
            <person name="Wolfel R."/>
            <person name="Grass G."/>
        </authorList>
    </citation>
    <scope>NUCLEOTIDE SEQUENCE [LARGE SCALE GENOMIC DNA]</scope>
    <source>
        <strain evidence="2 3">7521-2</strain>
    </source>
</reference>
<dbReference type="InterPro" id="IPR036126">
    <property type="entry name" value="TBCA_sf"/>
</dbReference>
<proteinExistence type="predicted"/>
<sequence>MKRDLKINYGILDQIIEQLHTYKRALHQMQTSLNTIAGYTERNAGKSLEAWEDLMQESKKNIQSYQTQIEDLLTLFENYVADTTAYITPISRNSMMRVDRNDIWGNLTQIEWGVTYRLSRAIQETYRSPSLLFSLFDDTDLEERERSRYNKQQLESIRNDMESVQSKLKNKMEELWNLYESKVKKYENTDDEYANKASQVKDRYTTFSEKVSDVISVTAEGVWDFVKGLAVAIYEIAKGLITLVIDAGIVAASGIIPDSIEPDFLKKASTKRIESATETLDAIIHDPAIVLESMAQSITDTAEKEGIMYVSGSAATSFIPYAGQAKYLKLLKGEKSINKASGTRSVVSRKTTESLQRIDGSKKENSLWPNGIKNSGKQYVQEVTHFFRQN</sequence>
<dbReference type="Proteomes" id="UP000216961">
    <property type="component" value="Unassembled WGS sequence"/>
</dbReference>
<dbReference type="RefSeq" id="WP_141231377.1">
    <property type="nucleotide sequence ID" value="NZ_NPBQ01000151.1"/>
</dbReference>
<dbReference type="GO" id="GO:0007023">
    <property type="term" value="P:post-chaperonin tubulin folding pathway"/>
    <property type="evidence" value="ECO:0007669"/>
    <property type="project" value="InterPro"/>
</dbReference>
<dbReference type="GO" id="GO:0007021">
    <property type="term" value="P:tubulin complex assembly"/>
    <property type="evidence" value="ECO:0007669"/>
    <property type="project" value="InterPro"/>
</dbReference>
<comment type="caution">
    <text evidence="2">The sequence shown here is derived from an EMBL/GenBank/DDBJ whole genome shotgun (WGS) entry which is preliminary data.</text>
</comment>
<evidence type="ECO:0000313" key="3">
    <source>
        <dbReference type="Proteomes" id="UP000216961"/>
    </source>
</evidence>
<evidence type="ECO:0008006" key="4">
    <source>
        <dbReference type="Google" id="ProtNLM"/>
    </source>
</evidence>
<feature type="non-terminal residue" evidence="2">
    <location>
        <position position="390"/>
    </location>
</feature>
<name>A0AA91TMQ3_NIACI</name>
<feature type="coiled-coil region" evidence="1">
    <location>
        <begin position="48"/>
        <end position="75"/>
    </location>
</feature>